<feature type="compositionally biased region" description="Acidic residues" evidence="2">
    <location>
        <begin position="211"/>
        <end position="244"/>
    </location>
</feature>
<dbReference type="InterPro" id="IPR006461">
    <property type="entry name" value="PLAC_motif_containing"/>
</dbReference>
<dbReference type="Pfam" id="PF04749">
    <property type="entry name" value="PLAC8"/>
    <property type="match status" value="1"/>
</dbReference>
<dbReference type="Proteomes" id="UP001460270">
    <property type="component" value="Unassembled WGS sequence"/>
</dbReference>
<organism evidence="3 4">
    <name type="scientific">Mugilogobius chulae</name>
    <name type="common">yellowstripe goby</name>
    <dbReference type="NCBI Taxonomy" id="88201"/>
    <lineage>
        <taxon>Eukaryota</taxon>
        <taxon>Metazoa</taxon>
        <taxon>Chordata</taxon>
        <taxon>Craniata</taxon>
        <taxon>Vertebrata</taxon>
        <taxon>Euteleostomi</taxon>
        <taxon>Actinopterygii</taxon>
        <taxon>Neopterygii</taxon>
        <taxon>Teleostei</taxon>
        <taxon>Neoteleostei</taxon>
        <taxon>Acanthomorphata</taxon>
        <taxon>Gobiaria</taxon>
        <taxon>Gobiiformes</taxon>
        <taxon>Gobioidei</taxon>
        <taxon>Gobiidae</taxon>
        <taxon>Gobionellinae</taxon>
        <taxon>Mugilogobius</taxon>
    </lineage>
</organism>
<feature type="compositionally biased region" description="Basic and acidic residues" evidence="2">
    <location>
        <begin position="428"/>
        <end position="515"/>
    </location>
</feature>
<reference evidence="4" key="1">
    <citation type="submission" date="2024-04" db="EMBL/GenBank/DDBJ databases">
        <title>Salinicola lusitanus LLJ914,a marine bacterium isolated from the Okinawa Trough.</title>
        <authorList>
            <person name="Li J."/>
        </authorList>
    </citation>
    <scope>NUCLEOTIDE SEQUENCE [LARGE SCALE GENOMIC DNA]</scope>
</reference>
<feature type="compositionally biased region" description="Basic residues" evidence="2">
    <location>
        <begin position="622"/>
        <end position="644"/>
    </location>
</feature>
<dbReference type="GO" id="GO:0005634">
    <property type="term" value="C:nucleus"/>
    <property type="evidence" value="ECO:0007669"/>
    <property type="project" value="TreeGrafter"/>
</dbReference>
<name>A0AAW0MNH8_9GOBI</name>
<dbReference type="InterPro" id="IPR051037">
    <property type="entry name" value="RNAPII_TF_IWS1"/>
</dbReference>
<feature type="compositionally biased region" description="Basic and acidic residues" evidence="2">
    <location>
        <begin position="645"/>
        <end position="672"/>
    </location>
</feature>
<gene>
    <name evidence="3" type="ORF">WMY93_032614</name>
</gene>
<dbReference type="GO" id="GO:0016973">
    <property type="term" value="P:poly(A)+ mRNA export from nucleus"/>
    <property type="evidence" value="ECO:0007669"/>
    <property type="project" value="TreeGrafter"/>
</dbReference>
<proteinExistence type="inferred from homology"/>
<comment type="similarity">
    <text evidence="1">Belongs to the cornifelin family.</text>
</comment>
<comment type="caution">
    <text evidence="3">The sequence shown here is derived from an EMBL/GenBank/DDBJ whole genome shotgun (WGS) entry which is preliminary data.</text>
</comment>
<dbReference type="EMBL" id="JBBPFD010000053">
    <property type="protein sequence ID" value="KAK7880753.1"/>
    <property type="molecule type" value="Genomic_DNA"/>
</dbReference>
<dbReference type="PANTHER" id="PTHR46010">
    <property type="entry name" value="PROTEIN IWS1 HOMOLOG"/>
    <property type="match status" value="1"/>
</dbReference>
<dbReference type="PANTHER" id="PTHR46010:SF1">
    <property type="entry name" value="PROTEIN IWS1 HOMOLOG"/>
    <property type="match status" value="1"/>
</dbReference>
<dbReference type="NCBIfam" id="TIGR01571">
    <property type="entry name" value="A_thal_Cys_rich"/>
    <property type="match status" value="1"/>
</dbReference>
<evidence type="ECO:0000313" key="3">
    <source>
        <dbReference type="EMBL" id="KAK7880753.1"/>
    </source>
</evidence>
<evidence type="ECO:0000313" key="4">
    <source>
        <dbReference type="Proteomes" id="UP001460270"/>
    </source>
</evidence>
<feature type="region of interest" description="Disordered" evidence="2">
    <location>
        <begin position="189"/>
        <end position="261"/>
    </location>
</feature>
<keyword evidence="4" id="KW-1185">Reference proteome</keyword>
<evidence type="ECO:0000256" key="1">
    <source>
        <dbReference type="ARBA" id="ARBA00009024"/>
    </source>
</evidence>
<evidence type="ECO:0000256" key="2">
    <source>
        <dbReference type="SAM" id="MobiDB-lite"/>
    </source>
</evidence>
<feature type="region of interest" description="Disordered" evidence="2">
    <location>
        <begin position="141"/>
        <end position="163"/>
    </location>
</feature>
<feature type="region of interest" description="Disordered" evidence="2">
    <location>
        <begin position="428"/>
        <end position="672"/>
    </location>
</feature>
<dbReference type="AlphaFoldDB" id="A0AAW0MNH8"/>
<feature type="compositionally biased region" description="Basic and acidic residues" evidence="2">
    <location>
        <begin position="599"/>
        <end position="621"/>
    </location>
</feature>
<sequence>MAKYSKADEVEWSSGLCDCFADTKTCCYGFWCCPCLACTVSSRFQENICLPLCDIFSPAIMASCGIPCVPPALFGLRVAFRHRYKIKRQNCKREEREIVRGGMGKKEKERRGQRVSKRVCSRIKHLCVALKSAIIIKDETERDGGGGGRVRKRVEKTEKEERERQFMQRHLHFQLLHVVFLVSDAPRAPIQRQNPDQSERDQCGERAAGPNDDDESCSDDDESCSDDDESCADDDESGSSDDESNSSRNSISAGFQIPPRGEQGQMMHFRRQNMHLLSDNAEWPNPACLLKIVISDLQGHPAQSLFVCDTINVPGGYGEMPLSAIDQVCGGLGMLQSSPGLMGVQSSLWPSLVHRPAQDSSSSGCYGFWCCPCLACTVSGKFQENICLPLCDIFSPAILASCGIPCVPPALFGLRVALRHRYKIKVRERETQRKRDRVKETERDKETGREKERNRDRERERKKQRQGERKKEKRQGERRDKNRDKETGEKRQRERQEKEETETRDRERRNGERQKEIKKHRERKKETQRERDRRERERERNRDKEREKERNRDKERERNKETEKETERERQRNRDKETGDKETERERKKQRDRKRERKKQRETDRERERDRHTEREGDRVRERKRHKERERKRERCRKRKRVCKRGGDRCGRESQRECEQERGEKEKSEKRE</sequence>
<accession>A0AAW0MNH8</accession>
<feature type="compositionally biased region" description="Basic and acidic residues" evidence="2">
    <location>
        <begin position="524"/>
        <end position="589"/>
    </location>
</feature>
<protein>
    <submittedName>
        <fullName evidence="3">Uncharacterized protein</fullName>
    </submittedName>
</protein>